<proteinExistence type="predicted"/>
<comment type="caution">
    <text evidence="1">The sequence shown here is derived from an EMBL/GenBank/DDBJ whole genome shotgun (WGS) entry which is preliminary data.</text>
</comment>
<evidence type="ECO:0000313" key="1">
    <source>
        <dbReference type="EMBL" id="KAH3852287.1"/>
    </source>
</evidence>
<gene>
    <name evidence="1" type="ORF">DPMN_094790</name>
</gene>
<dbReference type="AlphaFoldDB" id="A0A9D4R359"/>
<evidence type="ECO:0000313" key="2">
    <source>
        <dbReference type="Proteomes" id="UP000828390"/>
    </source>
</evidence>
<organism evidence="1 2">
    <name type="scientific">Dreissena polymorpha</name>
    <name type="common">Zebra mussel</name>
    <name type="synonym">Mytilus polymorpha</name>
    <dbReference type="NCBI Taxonomy" id="45954"/>
    <lineage>
        <taxon>Eukaryota</taxon>
        <taxon>Metazoa</taxon>
        <taxon>Spiralia</taxon>
        <taxon>Lophotrochozoa</taxon>
        <taxon>Mollusca</taxon>
        <taxon>Bivalvia</taxon>
        <taxon>Autobranchia</taxon>
        <taxon>Heteroconchia</taxon>
        <taxon>Euheterodonta</taxon>
        <taxon>Imparidentia</taxon>
        <taxon>Neoheterodontei</taxon>
        <taxon>Myida</taxon>
        <taxon>Dreissenoidea</taxon>
        <taxon>Dreissenidae</taxon>
        <taxon>Dreissena</taxon>
    </lineage>
</organism>
<name>A0A9D4R359_DREPO</name>
<dbReference type="Proteomes" id="UP000828390">
    <property type="component" value="Unassembled WGS sequence"/>
</dbReference>
<dbReference type="PANTHER" id="PTHR10656:SF69">
    <property type="entry name" value="MAB-21-LIKE HHH_H2TH-LIKE DOMAIN-CONTAINING PROTEIN"/>
    <property type="match status" value="1"/>
</dbReference>
<reference evidence="1" key="1">
    <citation type="journal article" date="2019" name="bioRxiv">
        <title>The Genome of the Zebra Mussel, Dreissena polymorpha: A Resource for Invasive Species Research.</title>
        <authorList>
            <person name="McCartney M.A."/>
            <person name="Auch B."/>
            <person name="Kono T."/>
            <person name="Mallez S."/>
            <person name="Zhang Y."/>
            <person name="Obille A."/>
            <person name="Becker A."/>
            <person name="Abrahante J.E."/>
            <person name="Garbe J."/>
            <person name="Badalamenti J.P."/>
            <person name="Herman A."/>
            <person name="Mangelson H."/>
            <person name="Liachko I."/>
            <person name="Sullivan S."/>
            <person name="Sone E.D."/>
            <person name="Koren S."/>
            <person name="Silverstein K.A.T."/>
            <person name="Beckman K.B."/>
            <person name="Gohl D.M."/>
        </authorList>
    </citation>
    <scope>NUCLEOTIDE SEQUENCE</scope>
    <source>
        <strain evidence="1">Duluth1</strain>
        <tissue evidence="1">Whole animal</tissue>
    </source>
</reference>
<sequence length="256" mass="29895">MHDSIKAKIGDKYIIDHLGRVLYSNRFSFNTLWSGCEQFTHELEQHGPAITFESQRDNVIAIYCSSMPDECKVLFNKINQADHWLKPETRIKASTCGVYLVAPGNLSHTFAYDPVRSTVVMHVHYARDYSHSQWRMSTNLIERLLMFDLNIAQMKTFILTKMIRKELLKPIVGDRLSTFYMKTALFFTVETFPKDIWTNDNLVHCVLYCQSHFDDSLNVDCVHIIQFQVSIYFMTRFNSMNSPILLTRCQKLLTLN</sequence>
<keyword evidence="2" id="KW-1185">Reference proteome</keyword>
<reference evidence="1" key="2">
    <citation type="submission" date="2020-11" db="EMBL/GenBank/DDBJ databases">
        <authorList>
            <person name="McCartney M.A."/>
            <person name="Auch B."/>
            <person name="Kono T."/>
            <person name="Mallez S."/>
            <person name="Becker A."/>
            <person name="Gohl D.M."/>
            <person name="Silverstein K.A.T."/>
            <person name="Koren S."/>
            <person name="Bechman K.B."/>
            <person name="Herman A."/>
            <person name="Abrahante J.E."/>
            <person name="Garbe J."/>
        </authorList>
    </citation>
    <scope>NUCLEOTIDE SEQUENCE</scope>
    <source>
        <strain evidence="1">Duluth1</strain>
        <tissue evidence="1">Whole animal</tissue>
    </source>
</reference>
<dbReference type="EMBL" id="JAIWYP010000003">
    <property type="protein sequence ID" value="KAH3852287.1"/>
    <property type="molecule type" value="Genomic_DNA"/>
</dbReference>
<dbReference type="PANTHER" id="PTHR10656">
    <property type="entry name" value="CELL FATE DETERMINING PROTEIN MAB21-RELATED"/>
    <property type="match status" value="1"/>
</dbReference>
<accession>A0A9D4R359</accession>
<dbReference type="Gene3D" id="1.10.1410.40">
    <property type="match status" value="1"/>
</dbReference>
<protein>
    <submittedName>
        <fullName evidence="1">Uncharacterized protein</fullName>
    </submittedName>
</protein>